<dbReference type="OrthoDB" id="214150at2"/>
<evidence type="ECO:0000259" key="1">
    <source>
        <dbReference type="Pfam" id="PF08818"/>
    </source>
</evidence>
<proteinExistence type="predicted"/>
<protein>
    <submittedName>
        <fullName evidence="2">Uncharacterized conserved protein YdeI, YjbR/CyaY-like superfamily, DUF1801 family</fullName>
    </submittedName>
</protein>
<dbReference type="Gene3D" id="3.90.1150.200">
    <property type="match status" value="1"/>
</dbReference>
<dbReference type="Pfam" id="PF13376">
    <property type="entry name" value="OmdA"/>
    <property type="match status" value="1"/>
</dbReference>
<dbReference type="AlphaFoldDB" id="A0A1H9DAA7"/>
<keyword evidence="3" id="KW-1185">Reference proteome</keyword>
<accession>A0A1H9DAA7</accession>
<evidence type="ECO:0000313" key="2">
    <source>
        <dbReference type="EMBL" id="SEQ09688.1"/>
    </source>
</evidence>
<organism evidence="2 3">
    <name type="scientific">Flavobacterium urocaniciphilum</name>
    <dbReference type="NCBI Taxonomy" id="1299341"/>
    <lineage>
        <taxon>Bacteria</taxon>
        <taxon>Pseudomonadati</taxon>
        <taxon>Bacteroidota</taxon>
        <taxon>Flavobacteriia</taxon>
        <taxon>Flavobacteriales</taxon>
        <taxon>Flavobacteriaceae</taxon>
        <taxon>Flavobacterium</taxon>
    </lineage>
</organism>
<dbReference type="STRING" id="1299341.SAMN05444005_10691"/>
<dbReference type="SUPFAM" id="SSF159888">
    <property type="entry name" value="YdhG-like"/>
    <property type="match status" value="1"/>
</dbReference>
<dbReference type="PIRSF" id="PIRSF021308">
    <property type="entry name" value="UCP021308"/>
    <property type="match status" value="1"/>
</dbReference>
<sequence length="186" mass="21728">MQNNTQWSEELDVIASIINKLPLEKTIKWGTEVFTYNGKNVVSYGGFKNFFTLWFYNGVFLTDKYNVLVNAQEGKTKSLRQWRFTSISEIDEKKITEYIYEAIEIEKKGLKIAPEKFTAIPVSEFLELEFKNNINLKNAFDKLTPGKQKEYNLYINEAKQEATKLKRVEKIVPMILQGMGLNDKYK</sequence>
<feature type="domain" description="YdhG-like" evidence="1">
    <location>
        <begin position="7"/>
        <end position="103"/>
    </location>
</feature>
<dbReference type="InterPro" id="IPR016786">
    <property type="entry name" value="YdeI_bac"/>
</dbReference>
<evidence type="ECO:0000313" key="3">
    <source>
        <dbReference type="Proteomes" id="UP000198648"/>
    </source>
</evidence>
<dbReference type="Proteomes" id="UP000198648">
    <property type="component" value="Unassembled WGS sequence"/>
</dbReference>
<dbReference type="Pfam" id="PF08818">
    <property type="entry name" value="DUF1801"/>
    <property type="match status" value="1"/>
</dbReference>
<gene>
    <name evidence="2" type="ORF">SAMN05444005_10691</name>
</gene>
<name>A0A1H9DAA7_9FLAO</name>
<dbReference type="EMBL" id="FOEI01000006">
    <property type="protein sequence ID" value="SEQ09688.1"/>
    <property type="molecule type" value="Genomic_DNA"/>
</dbReference>
<dbReference type="InterPro" id="IPR014922">
    <property type="entry name" value="YdhG-like"/>
</dbReference>
<dbReference type="RefSeq" id="WP_091468991.1">
    <property type="nucleotide sequence ID" value="NZ_FOEI01000006.1"/>
</dbReference>
<reference evidence="2 3" key="1">
    <citation type="submission" date="2016-10" db="EMBL/GenBank/DDBJ databases">
        <authorList>
            <person name="de Groot N.N."/>
        </authorList>
    </citation>
    <scope>NUCLEOTIDE SEQUENCE [LARGE SCALE GENOMIC DNA]</scope>
    <source>
        <strain evidence="2 3">DSM 27078</strain>
    </source>
</reference>